<proteinExistence type="predicted"/>
<protein>
    <submittedName>
        <fullName evidence="3">Uncharacterized protein LOC128311073</fullName>
    </submittedName>
</protein>
<dbReference type="RefSeq" id="XP_053055724.1">
    <property type="nucleotide sequence ID" value="XM_053199749.1"/>
</dbReference>
<dbReference type="GeneID" id="128311073"/>
<organism evidence="2 3">
    <name type="scientific">Acinonyx jubatus</name>
    <name type="common">Cheetah</name>
    <dbReference type="NCBI Taxonomy" id="32536"/>
    <lineage>
        <taxon>Eukaryota</taxon>
        <taxon>Metazoa</taxon>
        <taxon>Chordata</taxon>
        <taxon>Craniata</taxon>
        <taxon>Vertebrata</taxon>
        <taxon>Euteleostomi</taxon>
        <taxon>Mammalia</taxon>
        <taxon>Eutheria</taxon>
        <taxon>Laurasiatheria</taxon>
        <taxon>Carnivora</taxon>
        <taxon>Feliformia</taxon>
        <taxon>Felidae</taxon>
        <taxon>Felinae</taxon>
        <taxon>Acinonyx</taxon>
    </lineage>
</organism>
<gene>
    <name evidence="3" type="primary">LOC128311073</name>
</gene>
<name>A0ABM3N8I0_ACIJB</name>
<feature type="region of interest" description="Disordered" evidence="1">
    <location>
        <begin position="1"/>
        <end position="71"/>
    </location>
</feature>
<feature type="region of interest" description="Disordered" evidence="1">
    <location>
        <begin position="93"/>
        <end position="127"/>
    </location>
</feature>
<dbReference type="Proteomes" id="UP001652583">
    <property type="component" value="Chromosome A3"/>
</dbReference>
<reference evidence="3" key="1">
    <citation type="submission" date="2025-08" db="UniProtKB">
        <authorList>
            <consortium name="RefSeq"/>
        </authorList>
    </citation>
    <scope>IDENTIFICATION</scope>
    <source>
        <tissue evidence="3">Blood</tissue>
    </source>
</reference>
<evidence type="ECO:0000313" key="2">
    <source>
        <dbReference type="Proteomes" id="UP001652583"/>
    </source>
</evidence>
<sequence length="288" mass="30946">MLATGHRTVETLGKISPLSRLGRWENSPELTQPPGPPSRGRVGQQAVGVLVATRAPEKEAGGPEGSLLASPQWSFQGPLRAALCSQPGSLERAWSLGPPSQALQGHTPPQAKSQGLSPPARVSLGPRTPLRAVSLPAVTAPPDSCPAGSRLSVLSPCKSRPLLCDYSRLSLPHQAHPMPVHSARGQLPADSLALRCTCQLCPPQPPQSRFTLAVPHWQPECRCWMARFLEGSAGSMQPGRYQGEAYTHEQRPTEPGDLASRSVERDMVLEDLEECFRHKNTLDAIPSS</sequence>
<evidence type="ECO:0000313" key="3">
    <source>
        <dbReference type="RefSeq" id="XP_053055724.1"/>
    </source>
</evidence>
<evidence type="ECO:0000256" key="1">
    <source>
        <dbReference type="SAM" id="MobiDB-lite"/>
    </source>
</evidence>
<accession>A0ABM3N8I0</accession>
<keyword evidence="2" id="KW-1185">Reference proteome</keyword>